<dbReference type="GO" id="GO:0032259">
    <property type="term" value="P:methylation"/>
    <property type="evidence" value="ECO:0007669"/>
    <property type="project" value="UniProtKB-KW"/>
</dbReference>
<dbReference type="InterPro" id="IPR029063">
    <property type="entry name" value="SAM-dependent_MTases_sf"/>
</dbReference>
<dbReference type="Gene3D" id="3.40.50.150">
    <property type="entry name" value="Vaccinia Virus protein VP39"/>
    <property type="match status" value="1"/>
</dbReference>
<dbReference type="AlphaFoldDB" id="A0A4U1HHB5"/>
<evidence type="ECO:0000313" key="4">
    <source>
        <dbReference type="Proteomes" id="UP000305539"/>
    </source>
</evidence>
<keyword evidence="4" id="KW-1185">Reference proteome</keyword>
<dbReference type="GO" id="GO:0008757">
    <property type="term" value="F:S-adenosylmethionine-dependent methyltransferase activity"/>
    <property type="evidence" value="ECO:0007669"/>
    <property type="project" value="InterPro"/>
</dbReference>
<proteinExistence type="predicted"/>
<dbReference type="Proteomes" id="UP000305539">
    <property type="component" value="Unassembled WGS sequence"/>
</dbReference>
<protein>
    <submittedName>
        <fullName evidence="3">Class I SAM-dependent methyltransferase</fullName>
    </submittedName>
</protein>
<dbReference type="Pfam" id="PF08241">
    <property type="entry name" value="Methyltransf_11"/>
    <property type="match status" value="1"/>
</dbReference>
<dbReference type="SUPFAM" id="SSF53335">
    <property type="entry name" value="S-adenosyl-L-methionine-dependent methyltransferases"/>
    <property type="match status" value="1"/>
</dbReference>
<dbReference type="CDD" id="cd02440">
    <property type="entry name" value="AdoMet_MTases"/>
    <property type="match status" value="1"/>
</dbReference>
<evidence type="ECO:0000259" key="2">
    <source>
        <dbReference type="Pfam" id="PF08241"/>
    </source>
</evidence>
<gene>
    <name evidence="3" type="ORF">FAZ69_29270</name>
</gene>
<keyword evidence="3" id="KW-0808">Transferase</keyword>
<evidence type="ECO:0000256" key="1">
    <source>
        <dbReference type="SAM" id="MobiDB-lite"/>
    </source>
</evidence>
<comment type="caution">
    <text evidence="3">The sequence shown here is derived from an EMBL/GenBank/DDBJ whole genome shotgun (WGS) entry which is preliminary data.</text>
</comment>
<dbReference type="InterPro" id="IPR013216">
    <property type="entry name" value="Methyltransf_11"/>
</dbReference>
<feature type="region of interest" description="Disordered" evidence="1">
    <location>
        <begin position="73"/>
        <end position="97"/>
    </location>
</feature>
<feature type="domain" description="Methyltransferase type 11" evidence="2">
    <location>
        <begin position="102"/>
        <end position="151"/>
    </location>
</feature>
<sequence>MPDRSIIDWPAWTDSPPGRYVLAWEQAQLDRVVSNVFGYHALQLGLPQLDALRENRMPCRGLVLDAASSASAPYEYPRANSPAGNGEAATPSDRNAPDGRATVWCDLLDLPFEAQSVDLIVMPHTLEFTSDPHRLLREAERVLMPEGQLIILGFNSLSLWGARQSFGKMAGRPFVPAAHDLIAFTRLKDWIKLLGFELERGRFGCYRPPLATEQWLARYAFMEAAGDRWWPIFGASYMVTAIKRVRGMRLVGAVKVKKPVLAPGLTPAATQKTHITRKYDT</sequence>
<organism evidence="3 4">
    <name type="scientific">Trinickia terrae</name>
    <dbReference type="NCBI Taxonomy" id="2571161"/>
    <lineage>
        <taxon>Bacteria</taxon>
        <taxon>Pseudomonadati</taxon>
        <taxon>Pseudomonadota</taxon>
        <taxon>Betaproteobacteria</taxon>
        <taxon>Burkholderiales</taxon>
        <taxon>Burkholderiaceae</taxon>
        <taxon>Trinickia</taxon>
    </lineage>
</organism>
<keyword evidence="3" id="KW-0489">Methyltransferase</keyword>
<evidence type="ECO:0000313" key="3">
    <source>
        <dbReference type="EMBL" id="TKC80402.1"/>
    </source>
</evidence>
<reference evidence="3 4" key="1">
    <citation type="submission" date="2019-04" db="EMBL/GenBank/DDBJ databases">
        <title>Trinickia sp. 7GSK02, isolated from subtropical forest soil.</title>
        <authorList>
            <person name="Gao Z.-H."/>
            <person name="Qiu L.-H."/>
        </authorList>
    </citation>
    <scope>NUCLEOTIDE SEQUENCE [LARGE SCALE GENOMIC DNA]</scope>
    <source>
        <strain evidence="3 4">7GSK02</strain>
    </source>
</reference>
<name>A0A4U1HHB5_9BURK</name>
<dbReference type="RefSeq" id="WP_136898582.1">
    <property type="nucleotide sequence ID" value="NZ_SWJE01000020.1"/>
</dbReference>
<dbReference type="OrthoDB" id="6191410at2"/>
<accession>A0A4U1HHB5</accession>
<dbReference type="EMBL" id="SWJE01000020">
    <property type="protein sequence ID" value="TKC80402.1"/>
    <property type="molecule type" value="Genomic_DNA"/>
</dbReference>